<protein>
    <recommendedName>
        <fullName evidence="6">HAMP domain-containing protein</fullName>
    </recommendedName>
</protein>
<feature type="region of interest" description="Disordered" evidence="1">
    <location>
        <begin position="88"/>
        <end position="124"/>
    </location>
</feature>
<dbReference type="AlphaFoldDB" id="A0A1B2DRJ9"/>
<sequence length="641" mass="72033">MLTKFKTIQAVLFSTYSLIIFIVFTVLVVWLCLWSSNLLKQNATDSLSSMGRSMQEHIDSEIQKMNDVSLNVMYSNLVKNHFKRYTSELPDQTQTGDGRDTDRESDKQQLGLSGGMGSGSFQSVSKSQSVENAKALAEILTAAIGPSRPVEQLYLYDFKNKMYGNGFDNGERTYDPATKPWFKAVVAMQNGKIITLPVPDDEMSRYISSSDMQYSVSLFRQFYDNYNDPTGIVEVKQYYNRIFSSILAFTGDNPYGAQVLVYNDNGDIIYPLQADKQHFAAYASLTAGQSLPQTQGKGSYLSFVNPNTGAKELLSLHRSELTGWNTLIIVSESKLLVPVFAFAKQTVLVAFVILLFAIMLSYAASKRITYPILKIHRSIRGMRLEDLGTGRVAAQTLGSGLNELDQLHVSFVRMSSRLKESMDDLLLSQSQEMQAKLIALQSQMNPHFLYNTLATIHAMAEENRNEQIVAMTENMSDFLRYFSTDAAIVSLQDELLHTGKFLDINQIRFGQKLHYEMEVDERMRELRIPKLVVQPLVENALKFGTQHGPPWHIRISGKIEGEDWHLEVADNGPGFSEESLAHLFARIREVDETHVVPVLKLGGMGLLNIYIRMKLTYGDAAVFQIHNRPEGGAAIRIGGKL</sequence>
<dbReference type="SUPFAM" id="SSF55874">
    <property type="entry name" value="ATPase domain of HSP90 chaperone/DNA topoisomerase II/histidine kinase"/>
    <property type="match status" value="1"/>
</dbReference>
<feature type="transmembrane region" description="Helical" evidence="2">
    <location>
        <begin position="335"/>
        <end position="364"/>
    </location>
</feature>
<dbReference type="Pfam" id="PF06580">
    <property type="entry name" value="His_kinase"/>
    <property type="match status" value="1"/>
</dbReference>
<keyword evidence="2" id="KW-0812">Transmembrane</keyword>
<dbReference type="Gene3D" id="3.30.450.20">
    <property type="entry name" value="PAS domain"/>
    <property type="match status" value="1"/>
</dbReference>
<dbReference type="InterPro" id="IPR010559">
    <property type="entry name" value="Sig_transdc_His_kin_internal"/>
</dbReference>
<dbReference type="RefSeq" id="WP_099521250.1">
    <property type="nucleotide sequence ID" value="NZ_CP016808.1"/>
</dbReference>
<reference evidence="5" key="1">
    <citation type="submission" date="2016-08" db="EMBL/GenBank/DDBJ databases">
        <title>Complete Genome Seqeunce of Paenibacillus sp. BIHB 4019 from tea rhizoplane.</title>
        <authorList>
            <person name="Thakur R."/>
            <person name="Swarnkar M.K."/>
            <person name="Gulati A."/>
        </authorList>
    </citation>
    <scope>NUCLEOTIDE SEQUENCE [LARGE SCALE GENOMIC DNA]</scope>
    <source>
        <strain evidence="5">BIHB4019</strain>
    </source>
</reference>
<dbReference type="PANTHER" id="PTHR34220">
    <property type="entry name" value="SENSOR HISTIDINE KINASE YPDA"/>
    <property type="match status" value="1"/>
</dbReference>
<accession>A0A1B2DRJ9</accession>
<dbReference type="InterPro" id="IPR050640">
    <property type="entry name" value="Bact_2-comp_sensor_kinase"/>
</dbReference>
<evidence type="ECO:0000259" key="4">
    <source>
        <dbReference type="Pfam" id="PF06580"/>
    </source>
</evidence>
<dbReference type="Gene3D" id="3.30.565.10">
    <property type="entry name" value="Histidine kinase-like ATPase, C-terminal domain"/>
    <property type="match status" value="1"/>
</dbReference>
<feature type="domain" description="Signal transduction histidine kinase internal region" evidence="4">
    <location>
        <begin position="435"/>
        <end position="513"/>
    </location>
</feature>
<feature type="transmembrane region" description="Helical" evidence="2">
    <location>
        <begin position="12"/>
        <end position="36"/>
    </location>
</feature>
<dbReference type="GO" id="GO:0000155">
    <property type="term" value="F:phosphorelay sensor kinase activity"/>
    <property type="evidence" value="ECO:0007669"/>
    <property type="project" value="InterPro"/>
</dbReference>
<gene>
    <name evidence="5" type="ORF">BBD42_30385</name>
</gene>
<keyword evidence="2" id="KW-1133">Transmembrane helix</keyword>
<dbReference type="GO" id="GO:0016020">
    <property type="term" value="C:membrane"/>
    <property type="evidence" value="ECO:0007669"/>
    <property type="project" value="InterPro"/>
</dbReference>
<dbReference type="InterPro" id="IPR036890">
    <property type="entry name" value="HATPase_C_sf"/>
</dbReference>
<name>A0A1B2DRJ9_9BACL</name>
<proteinExistence type="predicted"/>
<dbReference type="Pfam" id="PF02518">
    <property type="entry name" value="HATPase_c"/>
    <property type="match status" value="1"/>
</dbReference>
<evidence type="ECO:0000256" key="2">
    <source>
        <dbReference type="SAM" id="Phobius"/>
    </source>
</evidence>
<feature type="compositionally biased region" description="Basic and acidic residues" evidence="1">
    <location>
        <begin position="97"/>
        <end position="107"/>
    </location>
</feature>
<dbReference type="Gene3D" id="6.10.340.10">
    <property type="match status" value="1"/>
</dbReference>
<evidence type="ECO:0000259" key="3">
    <source>
        <dbReference type="Pfam" id="PF02518"/>
    </source>
</evidence>
<evidence type="ECO:0008006" key="6">
    <source>
        <dbReference type="Google" id="ProtNLM"/>
    </source>
</evidence>
<dbReference type="InterPro" id="IPR003594">
    <property type="entry name" value="HATPase_dom"/>
</dbReference>
<evidence type="ECO:0000313" key="5">
    <source>
        <dbReference type="EMBL" id="ANY70325.1"/>
    </source>
</evidence>
<dbReference type="PANTHER" id="PTHR34220:SF7">
    <property type="entry name" value="SENSOR HISTIDINE KINASE YPDA"/>
    <property type="match status" value="1"/>
</dbReference>
<dbReference type="EMBL" id="CP016808">
    <property type="protein sequence ID" value="ANY70325.1"/>
    <property type="molecule type" value="Genomic_DNA"/>
</dbReference>
<organism evidence="5">
    <name type="scientific">Paenibacillus sp. BIHB 4019</name>
    <dbReference type="NCBI Taxonomy" id="1870819"/>
    <lineage>
        <taxon>Bacteria</taxon>
        <taxon>Bacillati</taxon>
        <taxon>Bacillota</taxon>
        <taxon>Bacilli</taxon>
        <taxon>Bacillales</taxon>
        <taxon>Paenibacillaceae</taxon>
        <taxon>Paenibacillus</taxon>
    </lineage>
</organism>
<keyword evidence="2" id="KW-0472">Membrane</keyword>
<evidence type="ECO:0000256" key="1">
    <source>
        <dbReference type="SAM" id="MobiDB-lite"/>
    </source>
</evidence>
<feature type="domain" description="Histidine kinase/HSP90-like ATPase" evidence="3">
    <location>
        <begin position="530"/>
        <end position="637"/>
    </location>
</feature>